<reference evidence="1" key="1">
    <citation type="journal article" date="2019" name="Environ. Microbiol.">
        <title>Fungal ecological strategies reflected in gene transcription - a case study of two litter decomposers.</title>
        <authorList>
            <person name="Barbi F."/>
            <person name="Kohler A."/>
            <person name="Barry K."/>
            <person name="Baskaran P."/>
            <person name="Daum C."/>
            <person name="Fauchery L."/>
            <person name="Ihrmark K."/>
            <person name="Kuo A."/>
            <person name="LaButti K."/>
            <person name="Lipzen A."/>
            <person name="Morin E."/>
            <person name="Grigoriev I.V."/>
            <person name="Henrissat B."/>
            <person name="Lindahl B."/>
            <person name="Martin F."/>
        </authorList>
    </citation>
    <scope>NUCLEOTIDE SEQUENCE</scope>
    <source>
        <strain evidence="1">JB14</strain>
    </source>
</reference>
<name>A0A6A4GXR7_9AGAR</name>
<accession>A0A6A4GXR7</accession>
<protein>
    <submittedName>
        <fullName evidence="1">Uncharacterized protein</fullName>
    </submittedName>
</protein>
<evidence type="ECO:0000313" key="2">
    <source>
        <dbReference type="Proteomes" id="UP000799118"/>
    </source>
</evidence>
<dbReference type="AlphaFoldDB" id="A0A6A4GXR7"/>
<keyword evidence="2" id="KW-1185">Reference proteome</keyword>
<dbReference type="Proteomes" id="UP000799118">
    <property type="component" value="Unassembled WGS sequence"/>
</dbReference>
<evidence type="ECO:0000313" key="1">
    <source>
        <dbReference type="EMBL" id="KAE9390558.1"/>
    </source>
</evidence>
<sequence length="626" mass="68743">MSVPTFDVPANISQIGATLYARVPWELCPIWTKNTKIEEDILDKYETIQSLSKKMSTIIDWTMIINLRLVSQFLANWSCNNKNLKTAKTGLLKGIMGAMKPSTKSTTHAIKNPASKDAFHTKHPEGVQKNMFLNELQIFMKWKFEELSEEDCLDWIQQLQEEAEQSARLNNETNDDHSHVNQYWHNQNRPIGENDSKIDMARLYANVDPNTYGYIHEHLKIFGEQWFTAEFCDARATAFNTATWPKNATAPEAASSLNNAAASFSTQSVSEIIIAPQPASSTSVLAQPISMILPPQSLSMTLLIQPASTISAQPTSLNAQPNPLTEPDLDNAVLVGAAPGETSDIDFSMFNDLMQPELAQLWNNSLNTPMVVVTMESTQVTSLSTIKSRIGLRLGAGVRVRDEDKFWGAGLALLSTVKGLGLEILGLGIIRVMDSQRLLSMYFALKLQLQLSNTGSETFKKGNFIQNSGQDGSMEYSVTGMNWEYFFSSLGKGLDDSVCTHDQAYNEEGNTGWIPSKENKEFLTNLNLDSFINLLTLESLSVPTQGIVTSSSTSTPCSPRINVSITTQSLALLAPLPHDSAQTIPPDDSSVATSSHAPAFLVDLNTDVAQGDFGTSIIRKNGLGQG</sequence>
<organism evidence="1 2">
    <name type="scientific">Gymnopus androsaceus JB14</name>
    <dbReference type="NCBI Taxonomy" id="1447944"/>
    <lineage>
        <taxon>Eukaryota</taxon>
        <taxon>Fungi</taxon>
        <taxon>Dikarya</taxon>
        <taxon>Basidiomycota</taxon>
        <taxon>Agaricomycotina</taxon>
        <taxon>Agaricomycetes</taxon>
        <taxon>Agaricomycetidae</taxon>
        <taxon>Agaricales</taxon>
        <taxon>Marasmiineae</taxon>
        <taxon>Omphalotaceae</taxon>
        <taxon>Gymnopus</taxon>
    </lineage>
</organism>
<gene>
    <name evidence="1" type="ORF">BT96DRAFT_946050</name>
</gene>
<dbReference type="OrthoDB" id="3131338at2759"/>
<dbReference type="EMBL" id="ML769654">
    <property type="protein sequence ID" value="KAE9390558.1"/>
    <property type="molecule type" value="Genomic_DNA"/>
</dbReference>
<proteinExistence type="predicted"/>